<reference evidence="3" key="1">
    <citation type="journal article" date="2019" name="Int. J. Syst. Evol. Microbiol.">
        <title>The Global Catalogue of Microorganisms (GCM) 10K type strain sequencing project: providing services to taxonomists for standard genome sequencing and annotation.</title>
        <authorList>
            <consortium name="The Broad Institute Genomics Platform"/>
            <consortium name="The Broad Institute Genome Sequencing Center for Infectious Disease"/>
            <person name="Wu L."/>
            <person name="Ma J."/>
        </authorList>
    </citation>
    <scope>NUCLEOTIDE SEQUENCE [LARGE SCALE GENOMIC DNA]</scope>
    <source>
        <strain evidence="3">CGMCC 1.15297</strain>
    </source>
</reference>
<gene>
    <name evidence="2" type="ORF">GCM10010923_06040</name>
</gene>
<dbReference type="PROSITE" id="PS50925">
    <property type="entry name" value="BLUF"/>
    <property type="match status" value="1"/>
</dbReference>
<dbReference type="EMBL" id="BMID01000001">
    <property type="protein sequence ID" value="GGA00258.1"/>
    <property type="molecule type" value="Genomic_DNA"/>
</dbReference>
<dbReference type="SUPFAM" id="SSF54975">
    <property type="entry name" value="Acylphosphatase/BLUF domain-like"/>
    <property type="match status" value="1"/>
</dbReference>
<proteinExistence type="predicted"/>
<accession>A0ABQ1F5L7</accession>
<name>A0ABQ1F5L7_9SPHN</name>
<organism evidence="2 3">
    <name type="scientific">Blastomonas marina</name>
    <dbReference type="NCBI Taxonomy" id="1867408"/>
    <lineage>
        <taxon>Bacteria</taxon>
        <taxon>Pseudomonadati</taxon>
        <taxon>Pseudomonadota</taxon>
        <taxon>Alphaproteobacteria</taxon>
        <taxon>Sphingomonadales</taxon>
        <taxon>Sphingomonadaceae</taxon>
        <taxon>Blastomonas</taxon>
    </lineage>
</organism>
<dbReference type="Proteomes" id="UP000603317">
    <property type="component" value="Unassembled WGS sequence"/>
</dbReference>
<feature type="domain" description="BLUF" evidence="1">
    <location>
        <begin position="15"/>
        <end position="103"/>
    </location>
</feature>
<dbReference type="Gene3D" id="3.30.70.100">
    <property type="match status" value="1"/>
</dbReference>
<comment type="caution">
    <text evidence="2">The sequence shown here is derived from an EMBL/GenBank/DDBJ whole genome shotgun (WGS) entry which is preliminary data.</text>
</comment>
<dbReference type="InterPro" id="IPR007024">
    <property type="entry name" value="BLUF_domain"/>
</dbReference>
<keyword evidence="3" id="KW-1185">Reference proteome</keyword>
<dbReference type="Pfam" id="PF04940">
    <property type="entry name" value="BLUF"/>
    <property type="match status" value="1"/>
</dbReference>
<sequence length="156" mass="17401">MTERFDLTDQPGAPLLRLFYTSSAIARLGARELALACEKRNREAGITGVLLRVDATYLQVIEGAPKAVAETFERICCDLRHRNLALLEIEPADERIFGDWSMAHVGDSESLTIALRDDLEDIRLLAGVNAHNTVLRMRQLLDAVRARDLEVRNCAA</sequence>
<evidence type="ECO:0000259" key="1">
    <source>
        <dbReference type="PROSITE" id="PS50925"/>
    </source>
</evidence>
<dbReference type="RefSeq" id="WP_188641295.1">
    <property type="nucleotide sequence ID" value="NZ_BMID01000001.1"/>
</dbReference>
<evidence type="ECO:0000313" key="2">
    <source>
        <dbReference type="EMBL" id="GGA00258.1"/>
    </source>
</evidence>
<protein>
    <recommendedName>
        <fullName evidence="1">BLUF domain-containing protein</fullName>
    </recommendedName>
</protein>
<dbReference type="SMART" id="SM01034">
    <property type="entry name" value="BLUF"/>
    <property type="match status" value="1"/>
</dbReference>
<dbReference type="InterPro" id="IPR036046">
    <property type="entry name" value="Acylphosphatase-like_dom_sf"/>
</dbReference>
<evidence type="ECO:0000313" key="3">
    <source>
        <dbReference type="Proteomes" id="UP000603317"/>
    </source>
</evidence>